<dbReference type="Proteomes" id="UP000314294">
    <property type="component" value="Unassembled WGS sequence"/>
</dbReference>
<dbReference type="AlphaFoldDB" id="A0A4Z2EDQ9"/>
<name>A0A4Z2EDQ9_9TELE</name>
<gene>
    <name evidence="2" type="ORF">EYF80_062842</name>
</gene>
<evidence type="ECO:0000313" key="3">
    <source>
        <dbReference type="Proteomes" id="UP000314294"/>
    </source>
</evidence>
<protein>
    <submittedName>
        <fullName evidence="2">Uncharacterized protein</fullName>
    </submittedName>
</protein>
<sequence>MTPILEPPTWRQTRKQNGPTVRARSRQTASKAFARLRTKNGAKTRSLHVAKDKKVNQKWREKHK</sequence>
<comment type="caution">
    <text evidence="2">The sequence shown here is derived from an EMBL/GenBank/DDBJ whole genome shotgun (WGS) entry which is preliminary data.</text>
</comment>
<evidence type="ECO:0000313" key="2">
    <source>
        <dbReference type="EMBL" id="TNN27016.1"/>
    </source>
</evidence>
<reference evidence="2 3" key="1">
    <citation type="submission" date="2019-03" db="EMBL/GenBank/DDBJ databases">
        <title>First draft genome of Liparis tanakae, snailfish: a comprehensive survey of snailfish specific genes.</title>
        <authorList>
            <person name="Kim W."/>
            <person name="Song I."/>
            <person name="Jeong J.-H."/>
            <person name="Kim D."/>
            <person name="Kim S."/>
            <person name="Ryu S."/>
            <person name="Song J.Y."/>
            <person name="Lee S.K."/>
        </authorList>
    </citation>
    <scope>NUCLEOTIDE SEQUENCE [LARGE SCALE GENOMIC DNA]</scope>
    <source>
        <tissue evidence="2">Muscle</tissue>
    </source>
</reference>
<keyword evidence="3" id="KW-1185">Reference proteome</keyword>
<feature type="region of interest" description="Disordered" evidence="1">
    <location>
        <begin position="1"/>
        <end position="64"/>
    </location>
</feature>
<feature type="compositionally biased region" description="Basic residues" evidence="1">
    <location>
        <begin position="34"/>
        <end position="48"/>
    </location>
</feature>
<accession>A0A4Z2EDQ9</accession>
<organism evidence="2 3">
    <name type="scientific">Liparis tanakae</name>
    <name type="common">Tanaka's snailfish</name>
    <dbReference type="NCBI Taxonomy" id="230148"/>
    <lineage>
        <taxon>Eukaryota</taxon>
        <taxon>Metazoa</taxon>
        <taxon>Chordata</taxon>
        <taxon>Craniata</taxon>
        <taxon>Vertebrata</taxon>
        <taxon>Euteleostomi</taxon>
        <taxon>Actinopterygii</taxon>
        <taxon>Neopterygii</taxon>
        <taxon>Teleostei</taxon>
        <taxon>Neoteleostei</taxon>
        <taxon>Acanthomorphata</taxon>
        <taxon>Eupercaria</taxon>
        <taxon>Perciformes</taxon>
        <taxon>Cottioidei</taxon>
        <taxon>Cottales</taxon>
        <taxon>Liparidae</taxon>
        <taxon>Liparis</taxon>
    </lineage>
</organism>
<feature type="compositionally biased region" description="Basic and acidic residues" evidence="1">
    <location>
        <begin position="49"/>
        <end position="64"/>
    </location>
</feature>
<proteinExistence type="predicted"/>
<dbReference type="EMBL" id="SRLO01009051">
    <property type="protein sequence ID" value="TNN27016.1"/>
    <property type="molecule type" value="Genomic_DNA"/>
</dbReference>
<evidence type="ECO:0000256" key="1">
    <source>
        <dbReference type="SAM" id="MobiDB-lite"/>
    </source>
</evidence>